<evidence type="ECO:0000256" key="2">
    <source>
        <dbReference type="SAM" id="Phobius"/>
    </source>
</evidence>
<dbReference type="EMBL" id="FOZS01000002">
    <property type="protein sequence ID" value="SFS81726.1"/>
    <property type="molecule type" value="Genomic_DNA"/>
</dbReference>
<feature type="compositionally biased region" description="Basic and acidic residues" evidence="1">
    <location>
        <begin position="1"/>
        <end position="27"/>
    </location>
</feature>
<dbReference type="AlphaFoldDB" id="A0A1I6SXR0"/>
<evidence type="ECO:0000313" key="4">
    <source>
        <dbReference type="Proteomes" id="UP000199199"/>
    </source>
</evidence>
<reference evidence="4" key="1">
    <citation type="submission" date="2016-10" db="EMBL/GenBank/DDBJ databases">
        <authorList>
            <person name="Varghese N."/>
            <person name="Submissions S."/>
        </authorList>
    </citation>
    <scope>NUCLEOTIDE SEQUENCE [LARGE SCALE GENOMIC DNA]</scope>
    <source>
        <strain evidence="4">DSM 22427</strain>
    </source>
</reference>
<feature type="transmembrane region" description="Helical" evidence="2">
    <location>
        <begin position="126"/>
        <end position="150"/>
    </location>
</feature>
<name>A0A1I6SXR0_9EURY</name>
<accession>A0A1I6SXR0</accession>
<keyword evidence="2" id="KW-0472">Membrane</keyword>
<organism evidence="3 4">
    <name type="scientific">Halostagnicola kamekurae</name>
    <dbReference type="NCBI Taxonomy" id="619731"/>
    <lineage>
        <taxon>Archaea</taxon>
        <taxon>Methanobacteriati</taxon>
        <taxon>Methanobacteriota</taxon>
        <taxon>Stenosarchaea group</taxon>
        <taxon>Halobacteria</taxon>
        <taxon>Halobacteriales</taxon>
        <taxon>Natrialbaceae</taxon>
        <taxon>Halostagnicola</taxon>
    </lineage>
</organism>
<protein>
    <submittedName>
        <fullName evidence="3">Uncharacterized protein</fullName>
    </submittedName>
</protein>
<dbReference type="Proteomes" id="UP000199199">
    <property type="component" value="Unassembled WGS sequence"/>
</dbReference>
<evidence type="ECO:0000256" key="1">
    <source>
        <dbReference type="SAM" id="MobiDB-lite"/>
    </source>
</evidence>
<sequence length="160" mass="17280">MTDEHDRRSRGETERYPERIEEIKKTEPNSTLNAIRYPHAFDRGDPDRRWSRFGLFRPVTRSLDGVVPMSESTSDSPAIGPFEGGFGIGAAVVGVVSILFGAFAGYQGYMGGGMVVRGVEPLSEPLLQGIVLLAFASAFGIVALFAGAYMEPGVRGDQGH</sequence>
<feature type="region of interest" description="Disordered" evidence="1">
    <location>
        <begin position="1"/>
        <end position="28"/>
    </location>
</feature>
<keyword evidence="2" id="KW-1133">Transmembrane helix</keyword>
<feature type="transmembrane region" description="Helical" evidence="2">
    <location>
        <begin position="86"/>
        <end position="106"/>
    </location>
</feature>
<evidence type="ECO:0000313" key="3">
    <source>
        <dbReference type="EMBL" id="SFS81726.1"/>
    </source>
</evidence>
<keyword evidence="4" id="KW-1185">Reference proteome</keyword>
<gene>
    <name evidence="3" type="ORF">SAMN04488556_2983</name>
</gene>
<keyword evidence="2" id="KW-0812">Transmembrane</keyword>
<proteinExistence type="predicted"/>